<keyword evidence="3" id="KW-0732">Signal</keyword>
<dbReference type="GO" id="GO:0008236">
    <property type="term" value="F:serine-type peptidase activity"/>
    <property type="evidence" value="ECO:0007669"/>
    <property type="project" value="UniProtKB-KW"/>
</dbReference>
<dbReference type="Proteomes" id="UP001149140">
    <property type="component" value="Unassembled WGS sequence"/>
</dbReference>
<evidence type="ECO:0000256" key="3">
    <source>
        <dbReference type="ARBA" id="ARBA00022729"/>
    </source>
</evidence>
<dbReference type="Pfam" id="PF13365">
    <property type="entry name" value="Trypsin_2"/>
    <property type="match status" value="1"/>
</dbReference>
<proteinExistence type="inferred from homology"/>
<reference evidence="7" key="1">
    <citation type="submission" date="2022-10" db="EMBL/GenBank/DDBJ databases">
        <title>The WGS of Solirubrobacter ginsenosidimutans DSM 21036.</title>
        <authorList>
            <person name="Jiang Z."/>
        </authorList>
    </citation>
    <scope>NUCLEOTIDE SEQUENCE</scope>
    <source>
        <strain evidence="7">DSM 21036</strain>
    </source>
</reference>
<dbReference type="GO" id="GO:0006508">
    <property type="term" value="P:proteolysis"/>
    <property type="evidence" value="ECO:0007669"/>
    <property type="project" value="UniProtKB-KW"/>
</dbReference>
<dbReference type="InterPro" id="IPR043504">
    <property type="entry name" value="Peptidase_S1_PA_chymotrypsin"/>
</dbReference>
<organism evidence="7 8">
    <name type="scientific">Solirubrobacter ginsenosidimutans</name>
    <dbReference type="NCBI Taxonomy" id="490573"/>
    <lineage>
        <taxon>Bacteria</taxon>
        <taxon>Bacillati</taxon>
        <taxon>Actinomycetota</taxon>
        <taxon>Thermoleophilia</taxon>
        <taxon>Solirubrobacterales</taxon>
        <taxon>Solirubrobacteraceae</taxon>
        <taxon>Solirubrobacter</taxon>
    </lineage>
</organism>
<dbReference type="PRINTS" id="PR00839">
    <property type="entry name" value="V8PROTEASE"/>
</dbReference>
<dbReference type="SUPFAM" id="SSF50494">
    <property type="entry name" value="Trypsin-like serine proteases"/>
    <property type="match status" value="1"/>
</dbReference>
<sequence>MLIDALAGHADSATVAALARRSFGDIVATVARARRDAAEPSPADRRESAIGVETASSADPLIADLRAAGILDRGAAALAQVADGAAPSEPADVAALEAIILLYGRPALLITGGTFDTPPPDWVQLADHRESIDGVIRAVARVEVTPPPNSRWVATGFLVAPGVLMTNRHVTKAFAAGDGVEVTLGADTRARVDYAAEHAAVTSVRLDVTDVLGIHPEYDLALIAVGSSAAFEPPPPLTLAGEEPAQLDGLEVYVVGHPVQDGQRNDAVHMMRIFERIFRVKRLQPGRSSGMTTYDYRSVLAHDCSTLWGNSGSCVVELTTGRVIGLHFGGEYAERNVAVPLWRLVDDPLLAAHNIAFA</sequence>
<dbReference type="EC" id="3.4.21.-" evidence="6"/>
<keyword evidence="2 6" id="KW-0645">Protease</keyword>
<evidence type="ECO:0000313" key="8">
    <source>
        <dbReference type="Proteomes" id="UP001149140"/>
    </source>
</evidence>
<comment type="caution">
    <text evidence="7">The sequence shown here is derived from an EMBL/GenBank/DDBJ whole genome shotgun (WGS) entry which is preliminary data.</text>
</comment>
<evidence type="ECO:0000256" key="4">
    <source>
        <dbReference type="ARBA" id="ARBA00022801"/>
    </source>
</evidence>
<accession>A0A9X3MU28</accession>
<keyword evidence="5 6" id="KW-0720">Serine protease</keyword>
<evidence type="ECO:0000313" key="7">
    <source>
        <dbReference type="EMBL" id="MDA0161313.1"/>
    </source>
</evidence>
<dbReference type="InterPro" id="IPR009003">
    <property type="entry name" value="Peptidase_S1_PA"/>
</dbReference>
<keyword evidence="4 6" id="KW-0378">Hydrolase</keyword>
<dbReference type="EMBL" id="JAPDOD010000011">
    <property type="protein sequence ID" value="MDA0161313.1"/>
    <property type="molecule type" value="Genomic_DNA"/>
</dbReference>
<evidence type="ECO:0000256" key="2">
    <source>
        <dbReference type="ARBA" id="ARBA00022670"/>
    </source>
</evidence>
<gene>
    <name evidence="7" type="ORF">OM076_13630</name>
</gene>
<dbReference type="RefSeq" id="WP_270040516.1">
    <property type="nucleotide sequence ID" value="NZ_JAPDOD010000011.1"/>
</dbReference>
<evidence type="ECO:0000256" key="5">
    <source>
        <dbReference type="ARBA" id="ARBA00022825"/>
    </source>
</evidence>
<name>A0A9X3MU28_9ACTN</name>
<evidence type="ECO:0000256" key="6">
    <source>
        <dbReference type="RuleBase" id="RU004296"/>
    </source>
</evidence>
<dbReference type="AlphaFoldDB" id="A0A9X3MU28"/>
<evidence type="ECO:0000256" key="1">
    <source>
        <dbReference type="ARBA" id="ARBA00008764"/>
    </source>
</evidence>
<dbReference type="InterPro" id="IPR008256">
    <property type="entry name" value="Peptidase_S1B"/>
</dbReference>
<dbReference type="PANTHER" id="PTHR43019">
    <property type="entry name" value="SERINE ENDOPROTEASE DEGS"/>
    <property type="match status" value="1"/>
</dbReference>
<dbReference type="PANTHER" id="PTHR43019:SF64">
    <property type="entry name" value="OS07G0666400 PROTEIN"/>
    <property type="match status" value="1"/>
</dbReference>
<protein>
    <recommendedName>
        <fullName evidence="6">Serine protease</fullName>
        <ecNumber evidence="6">3.4.21.-</ecNumber>
    </recommendedName>
</protein>
<keyword evidence="8" id="KW-1185">Reference proteome</keyword>
<dbReference type="Gene3D" id="2.40.10.10">
    <property type="entry name" value="Trypsin-like serine proteases"/>
    <property type="match status" value="2"/>
</dbReference>
<comment type="similarity">
    <text evidence="1 6">Belongs to the peptidase S1B family.</text>
</comment>